<dbReference type="RefSeq" id="XP_014675622.1">
    <property type="nucleotide sequence ID" value="XM_014820136.1"/>
</dbReference>
<dbReference type="PROSITE" id="PS50082">
    <property type="entry name" value="WD_REPEATS_2"/>
    <property type="match status" value="1"/>
</dbReference>
<dbReference type="Gene3D" id="2.130.10.10">
    <property type="entry name" value="YVTN repeat-like/Quinoprotein amine dehydrogenase"/>
    <property type="match status" value="1"/>
</dbReference>
<sequence length="123" mass="13869">MSDFRVHRVRFFQYTPQAIQVIAFDDSEKKLAVGRADNSIEIWNCKENIFHHEKTIHGDSGRSVESLAWLRGRLFSAGLHGDLTEYDLSRLRPKTTSLASGGAIWCMQLNCAKDCLAVLISSL</sequence>
<keyword evidence="2" id="KW-1185">Reference proteome</keyword>
<dbReference type="PANTHER" id="PTHR44163">
    <property type="entry name" value="U3 SMALL NUCLEOLAR RNA-ASSOCIATED PROTEIN 4 HOMOLOG"/>
    <property type="match status" value="1"/>
</dbReference>
<feature type="repeat" description="WD" evidence="1">
    <location>
        <begin position="12"/>
        <end position="44"/>
    </location>
</feature>
<dbReference type="InterPro" id="IPR046351">
    <property type="entry name" value="UTP4"/>
</dbReference>
<evidence type="ECO:0000313" key="2">
    <source>
        <dbReference type="Proteomes" id="UP000695022"/>
    </source>
</evidence>
<reference evidence="3" key="1">
    <citation type="submission" date="2025-08" db="UniProtKB">
        <authorList>
            <consortium name="RefSeq"/>
        </authorList>
    </citation>
    <scope>IDENTIFICATION</scope>
</reference>
<accession>A0ABM1ETV1</accession>
<proteinExistence type="predicted"/>
<gene>
    <name evidence="3" type="primary">LOC106815645</name>
</gene>
<dbReference type="InterPro" id="IPR015943">
    <property type="entry name" value="WD40/YVTN_repeat-like_dom_sf"/>
</dbReference>
<dbReference type="InterPro" id="IPR001680">
    <property type="entry name" value="WD40_rpt"/>
</dbReference>
<dbReference type="InterPro" id="IPR036322">
    <property type="entry name" value="WD40_repeat_dom_sf"/>
</dbReference>
<dbReference type="GeneID" id="106815645"/>
<protein>
    <submittedName>
        <fullName evidence="3">Cirhin-like</fullName>
    </submittedName>
</protein>
<organism evidence="2 3">
    <name type="scientific">Priapulus caudatus</name>
    <name type="common">Priapulid worm</name>
    <dbReference type="NCBI Taxonomy" id="37621"/>
    <lineage>
        <taxon>Eukaryota</taxon>
        <taxon>Metazoa</taxon>
        <taxon>Ecdysozoa</taxon>
        <taxon>Scalidophora</taxon>
        <taxon>Priapulida</taxon>
        <taxon>Priapulimorpha</taxon>
        <taxon>Priapulimorphida</taxon>
        <taxon>Priapulidae</taxon>
        <taxon>Priapulus</taxon>
    </lineage>
</organism>
<dbReference type="SUPFAM" id="SSF50978">
    <property type="entry name" value="WD40 repeat-like"/>
    <property type="match status" value="1"/>
</dbReference>
<keyword evidence="1" id="KW-0853">WD repeat</keyword>
<name>A0ABM1ETV1_PRICU</name>
<dbReference type="PANTHER" id="PTHR44163:SF1">
    <property type="entry name" value="U3 SMALL NUCLEOLAR RNA-ASSOCIATED PROTEIN 4 HOMOLOG"/>
    <property type="match status" value="1"/>
</dbReference>
<dbReference type="Proteomes" id="UP000695022">
    <property type="component" value="Unplaced"/>
</dbReference>
<evidence type="ECO:0000256" key="1">
    <source>
        <dbReference type="PROSITE-ProRule" id="PRU00221"/>
    </source>
</evidence>
<evidence type="ECO:0000313" key="3">
    <source>
        <dbReference type="RefSeq" id="XP_014675622.1"/>
    </source>
</evidence>